<dbReference type="GeneID" id="95523613"/>
<evidence type="ECO:0000256" key="1">
    <source>
        <dbReference type="SAM" id="Coils"/>
    </source>
</evidence>
<feature type="coiled-coil region" evidence="1">
    <location>
        <begin position="35"/>
        <end position="62"/>
    </location>
</feature>
<keyword evidence="1" id="KW-0175">Coiled coil</keyword>
<accession>A0A2Z5JM01</accession>
<organism evidence="2 3">
    <name type="scientific">Streptomyces atratus</name>
    <dbReference type="NCBI Taxonomy" id="1893"/>
    <lineage>
        <taxon>Bacteria</taxon>
        <taxon>Bacillati</taxon>
        <taxon>Actinomycetota</taxon>
        <taxon>Actinomycetes</taxon>
        <taxon>Kitasatosporales</taxon>
        <taxon>Streptomycetaceae</taxon>
        <taxon>Streptomyces</taxon>
    </lineage>
</organism>
<dbReference type="EMBL" id="CP027306">
    <property type="protein sequence ID" value="AXE81343.1"/>
    <property type="molecule type" value="Genomic_DNA"/>
</dbReference>
<proteinExistence type="predicted"/>
<protein>
    <submittedName>
        <fullName evidence="2">Uncharacterized protein</fullName>
    </submittedName>
</protein>
<dbReference type="KEGG" id="sata:C5746_35275"/>
<evidence type="ECO:0000313" key="2">
    <source>
        <dbReference type="EMBL" id="AXE81343.1"/>
    </source>
</evidence>
<gene>
    <name evidence="2" type="ORF">C5746_35275</name>
</gene>
<reference evidence="2 3" key="1">
    <citation type="journal article" date="2018" name="Front. Microbiol.">
        <title>Genome Sequencing of Streptomyces atratus SCSIOZH16 and Activation Production of Nocardamine via Metabolic Engineering.</title>
        <authorList>
            <person name="Li Y."/>
            <person name="Zhang C."/>
            <person name="Liu C."/>
            <person name="Ju J."/>
            <person name="Ma J."/>
        </authorList>
    </citation>
    <scope>NUCLEOTIDE SEQUENCE [LARGE SCALE GENOMIC DNA]</scope>
    <source>
        <strain evidence="2 3">SCSIO_ZH16</strain>
    </source>
</reference>
<evidence type="ECO:0000313" key="3">
    <source>
        <dbReference type="Proteomes" id="UP000252698"/>
    </source>
</evidence>
<dbReference type="RefSeq" id="WP_114247752.1">
    <property type="nucleotide sequence ID" value="NZ_CP027306.1"/>
</dbReference>
<name>A0A2Z5JM01_STRAR</name>
<dbReference type="Proteomes" id="UP000252698">
    <property type="component" value="Chromosome"/>
</dbReference>
<sequence>MLRPEHSQRPRLVEIRDNLLDRIVEAGSEGWLGELEKLHTRLAGAEDKLSQLDDEAARQANVVDLGMPSFSQITVRTTADRP</sequence>
<dbReference type="AlphaFoldDB" id="A0A2Z5JM01"/>